<feature type="region of interest" description="Disordered" evidence="1">
    <location>
        <begin position="26"/>
        <end position="46"/>
    </location>
</feature>
<comment type="caution">
    <text evidence="2">The sequence shown here is derived from an EMBL/GenBank/DDBJ whole genome shotgun (WGS) entry which is preliminary data.</text>
</comment>
<evidence type="ECO:0000256" key="1">
    <source>
        <dbReference type="SAM" id="MobiDB-lite"/>
    </source>
</evidence>
<dbReference type="OrthoDB" id="6369299at2759"/>
<reference evidence="2" key="1">
    <citation type="submission" date="2021-11" db="EMBL/GenBank/DDBJ databases">
        <authorList>
            <person name="Schell T."/>
        </authorList>
    </citation>
    <scope>NUCLEOTIDE SEQUENCE</scope>
    <source>
        <strain evidence="2">M5</strain>
    </source>
</reference>
<protein>
    <submittedName>
        <fullName evidence="2">Uncharacterized protein</fullName>
    </submittedName>
</protein>
<accession>A0A8J2RMH8</accession>
<feature type="compositionally biased region" description="Low complexity" evidence="1">
    <location>
        <begin position="26"/>
        <end position="45"/>
    </location>
</feature>
<gene>
    <name evidence="2" type="ORF">DGAL_LOCUS8295</name>
</gene>
<dbReference type="AlphaFoldDB" id="A0A8J2RMH8"/>
<sequence length="112" mass="11890">MSMTTFYTTASSAAELAEALLLTSSPCESTSSSSSSSSSLSVSTSVEDEDMMMLDFDVDDSPLPSCLVNCMAFDDGQGGGSYPFDKRSLDLIQGDSQAVTSAVFCFVKKFVW</sequence>
<dbReference type="Proteomes" id="UP000789390">
    <property type="component" value="Unassembled WGS sequence"/>
</dbReference>
<keyword evidence="3" id="KW-1185">Reference proteome</keyword>
<evidence type="ECO:0000313" key="2">
    <source>
        <dbReference type="EMBL" id="CAH0105275.1"/>
    </source>
</evidence>
<dbReference type="EMBL" id="CAKKLH010000179">
    <property type="protein sequence ID" value="CAH0105275.1"/>
    <property type="molecule type" value="Genomic_DNA"/>
</dbReference>
<name>A0A8J2RMH8_9CRUS</name>
<organism evidence="2 3">
    <name type="scientific">Daphnia galeata</name>
    <dbReference type="NCBI Taxonomy" id="27404"/>
    <lineage>
        <taxon>Eukaryota</taxon>
        <taxon>Metazoa</taxon>
        <taxon>Ecdysozoa</taxon>
        <taxon>Arthropoda</taxon>
        <taxon>Crustacea</taxon>
        <taxon>Branchiopoda</taxon>
        <taxon>Diplostraca</taxon>
        <taxon>Cladocera</taxon>
        <taxon>Anomopoda</taxon>
        <taxon>Daphniidae</taxon>
        <taxon>Daphnia</taxon>
    </lineage>
</organism>
<evidence type="ECO:0000313" key="3">
    <source>
        <dbReference type="Proteomes" id="UP000789390"/>
    </source>
</evidence>
<proteinExistence type="predicted"/>